<evidence type="ECO:0000313" key="4">
    <source>
        <dbReference type="EMBL" id="MBD2535297.1"/>
    </source>
</evidence>
<organism evidence="4 5">
    <name type="scientific">Nostoc flagelliforme FACHB-838</name>
    <dbReference type="NCBI Taxonomy" id="2692904"/>
    <lineage>
        <taxon>Bacteria</taxon>
        <taxon>Bacillati</taxon>
        <taxon>Cyanobacteriota</taxon>
        <taxon>Cyanophyceae</taxon>
        <taxon>Nostocales</taxon>
        <taxon>Nostocaceae</taxon>
        <taxon>Nostoc</taxon>
    </lineage>
</organism>
<evidence type="ECO:0000259" key="3">
    <source>
        <dbReference type="PROSITE" id="PS51186"/>
    </source>
</evidence>
<keyword evidence="1" id="KW-0808">Transferase</keyword>
<comment type="caution">
    <text evidence="4">The sequence shown here is derived from an EMBL/GenBank/DDBJ whole genome shotgun (WGS) entry which is preliminary data.</text>
</comment>
<dbReference type="PANTHER" id="PTHR43877:SF5">
    <property type="entry name" value="BLL8307 PROTEIN"/>
    <property type="match status" value="1"/>
</dbReference>
<dbReference type="SUPFAM" id="SSF55729">
    <property type="entry name" value="Acyl-CoA N-acyltransferases (Nat)"/>
    <property type="match status" value="1"/>
</dbReference>
<dbReference type="InterPro" id="IPR016181">
    <property type="entry name" value="Acyl_CoA_acyltransferase"/>
</dbReference>
<dbReference type="Proteomes" id="UP000623440">
    <property type="component" value="Unassembled WGS sequence"/>
</dbReference>
<proteinExistence type="predicted"/>
<evidence type="ECO:0000256" key="1">
    <source>
        <dbReference type="ARBA" id="ARBA00022679"/>
    </source>
</evidence>
<feature type="domain" description="N-acetyltransferase" evidence="3">
    <location>
        <begin position="17"/>
        <end position="161"/>
    </location>
</feature>
<dbReference type="EMBL" id="JACJSI010000259">
    <property type="protein sequence ID" value="MBD2535297.1"/>
    <property type="molecule type" value="Genomic_DNA"/>
</dbReference>
<name>A0ABR8E0N3_9NOSO</name>
<dbReference type="InterPro" id="IPR000182">
    <property type="entry name" value="GNAT_dom"/>
</dbReference>
<dbReference type="PANTHER" id="PTHR43877">
    <property type="entry name" value="AMINOALKYLPHOSPHONATE N-ACETYLTRANSFERASE-RELATED-RELATED"/>
    <property type="match status" value="1"/>
</dbReference>
<dbReference type="Pfam" id="PF00583">
    <property type="entry name" value="Acetyltransf_1"/>
    <property type="match status" value="1"/>
</dbReference>
<keyword evidence="5" id="KW-1185">Reference proteome</keyword>
<dbReference type="InterPro" id="IPR050832">
    <property type="entry name" value="Bact_Acetyltransf"/>
</dbReference>
<sequence length="161" mass="18411">MGLMKEISRLQIREDDLTGKNIADLLREHLKNMHEITPPESVHALDIEALRSPDITFWTAWDGEELLGCGALKELDSRSGEIKSMRTVKAHRRRGVASKILEQIIKEAQRRGYDCLNLETGVIPEFASARALYTRYGFEYRSPFGEYIDDPNSVFMIKKLA</sequence>
<protein>
    <submittedName>
        <fullName evidence="4">GNAT family N-acetyltransferase</fullName>
    </submittedName>
</protein>
<accession>A0ABR8E0N3</accession>
<dbReference type="PROSITE" id="PS51186">
    <property type="entry name" value="GNAT"/>
    <property type="match status" value="1"/>
</dbReference>
<dbReference type="Gene3D" id="3.40.630.30">
    <property type="match status" value="1"/>
</dbReference>
<keyword evidence="2" id="KW-0012">Acyltransferase</keyword>
<evidence type="ECO:0000256" key="2">
    <source>
        <dbReference type="ARBA" id="ARBA00023315"/>
    </source>
</evidence>
<dbReference type="CDD" id="cd04301">
    <property type="entry name" value="NAT_SF"/>
    <property type="match status" value="1"/>
</dbReference>
<reference evidence="4 5" key="1">
    <citation type="journal article" date="2020" name="ISME J.">
        <title>Comparative genomics reveals insights into cyanobacterial evolution and habitat adaptation.</title>
        <authorList>
            <person name="Chen M.Y."/>
            <person name="Teng W.K."/>
            <person name="Zhao L."/>
            <person name="Hu C.X."/>
            <person name="Zhou Y.K."/>
            <person name="Han B.P."/>
            <person name="Song L.R."/>
            <person name="Shu W.S."/>
        </authorList>
    </citation>
    <scope>NUCLEOTIDE SEQUENCE [LARGE SCALE GENOMIC DNA]</scope>
    <source>
        <strain evidence="4 5">FACHB-838</strain>
    </source>
</reference>
<evidence type="ECO:0000313" key="5">
    <source>
        <dbReference type="Proteomes" id="UP000623440"/>
    </source>
</evidence>
<gene>
    <name evidence="4" type="ORF">H6G97_40235</name>
</gene>